<evidence type="ECO:0000313" key="2">
    <source>
        <dbReference type="Proteomes" id="UP001597460"/>
    </source>
</evidence>
<sequence length="79" mass="8892">MKSKLTLSIEGNVIQEAKELAKENDTTVSQMFTDFVQSQKKMQKKLTALNKISGLITTNLAAEDGEDYGDHLHKKHGWE</sequence>
<evidence type="ECO:0000313" key="1">
    <source>
        <dbReference type="EMBL" id="MFD2533012.1"/>
    </source>
</evidence>
<dbReference type="Pfam" id="PF19891">
    <property type="entry name" value="DUF6364"/>
    <property type="match status" value="1"/>
</dbReference>
<keyword evidence="2" id="KW-1185">Reference proteome</keyword>
<protein>
    <submittedName>
        <fullName evidence="1">DUF6364 family protein</fullName>
    </submittedName>
</protein>
<dbReference type="EMBL" id="JBHULI010000025">
    <property type="protein sequence ID" value="MFD2533012.1"/>
    <property type="molecule type" value="Genomic_DNA"/>
</dbReference>
<dbReference type="Proteomes" id="UP001597460">
    <property type="component" value="Unassembled WGS sequence"/>
</dbReference>
<gene>
    <name evidence="1" type="ORF">ACFSVN_11180</name>
</gene>
<dbReference type="RefSeq" id="WP_390302532.1">
    <property type="nucleotide sequence ID" value="NZ_JBHULI010000025.1"/>
</dbReference>
<reference evidence="2" key="1">
    <citation type="journal article" date="2019" name="Int. J. Syst. Evol. Microbiol.">
        <title>The Global Catalogue of Microorganisms (GCM) 10K type strain sequencing project: providing services to taxonomists for standard genome sequencing and annotation.</title>
        <authorList>
            <consortium name="The Broad Institute Genomics Platform"/>
            <consortium name="The Broad Institute Genome Sequencing Center for Infectious Disease"/>
            <person name="Wu L."/>
            <person name="Ma J."/>
        </authorList>
    </citation>
    <scope>NUCLEOTIDE SEQUENCE [LARGE SCALE GENOMIC DNA]</scope>
    <source>
        <strain evidence="2">KCTC 52042</strain>
    </source>
</reference>
<organism evidence="1 2">
    <name type="scientific">Gracilimonas halophila</name>
    <dbReference type="NCBI Taxonomy" id="1834464"/>
    <lineage>
        <taxon>Bacteria</taxon>
        <taxon>Pseudomonadati</taxon>
        <taxon>Balneolota</taxon>
        <taxon>Balneolia</taxon>
        <taxon>Balneolales</taxon>
        <taxon>Balneolaceae</taxon>
        <taxon>Gracilimonas</taxon>
    </lineage>
</organism>
<proteinExistence type="predicted"/>
<name>A0ABW5JNM9_9BACT</name>
<accession>A0ABW5JNM9</accession>
<dbReference type="InterPro" id="IPR045944">
    <property type="entry name" value="DUF6364"/>
</dbReference>
<comment type="caution">
    <text evidence="1">The sequence shown here is derived from an EMBL/GenBank/DDBJ whole genome shotgun (WGS) entry which is preliminary data.</text>
</comment>